<dbReference type="AlphaFoldDB" id="A0A5B8NND2"/>
<dbReference type="KEGG" id="enn:FRE64_12825"/>
<dbReference type="EMBL" id="CP042326">
    <property type="protein sequence ID" value="QDZ40752.1"/>
    <property type="molecule type" value="Genomic_DNA"/>
</dbReference>
<dbReference type="OrthoDB" id="574693at2"/>
<evidence type="ECO:0000313" key="2">
    <source>
        <dbReference type="Proteomes" id="UP000318453"/>
    </source>
</evidence>
<name>A0A5B8NND2_9CHRO</name>
<reference evidence="1 2" key="1">
    <citation type="submission" date="2019-08" db="EMBL/GenBank/DDBJ databases">
        <title>Carotenoids and Carotenoid Binding Proteins in the Halophilic Cyanobacterium Euhalothece sp. ZM00.</title>
        <authorList>
            <person name="Cho S.M."/>
            <person name="Song J.Y."/>
            <person name="Park Y.-I."/>
        </authorList>
    </citation>
    <scope>NUCLEOTIDE SEQUENCE [LARGE SCALE GENOMIC DNA]</scope>
    <source>
        <strain evidence="1 2">Z-M001</strain>
    </source>
</reference>
<dbReference type="Proteomes" id="UP000318453">
    <property type="component" value="Chromosome"/>
</dbReference>
<accession>A0A5B8NND2</accession>
<gene>
    <name evidence="1" type="ORF">FRE64_12825</name>
</gene>
<organism evidence="1 2">
    <name type="scientific">Euhalothece natronophila Z-M001</name>
    <dbReference type="NCBI Taxonomy" id="522448"/>
    <lineage>
        <taxon>Bacteria</taxon>
        <taxon>Bacillati</taxon>
        <taxon>Cyanobacteriota</taxon>
        <taxon>Cyanophyceae</taxon>
        <taxon>Oscillatoriophycideae</taxon>
        <taxon>Chroococcales</taxon>
        <taxon>Halothecacae</taxon>
        <taxon>Halothece cluster</taxon>
        <taxon>Euhalothece</taxon>
    </lineage>
</organism>
<evidence type="ECO:0000313" key="1">
    <source>
        <dbReference type="EMBL" id="QDZ40752.1"/>
    </source>
</evidence>
<protein>
    <submittedName>
        <fullName evidence="1">Uncharacterized protein</fullName>
    </submittedName>
</protein>
<keyword evidence="2" id="KW-1185">Reference proteome</keyword>
<sequence>MISMSNPKTENLIPFEIEGEMTYLNPDSAEGKALQRIDSVDLDDPTQWITVVEEGQEIDDEALDQWLKERGYKV</sequence>
<proteinExistence type="predicted"/>